<sequence length="205" mass="23687">MTIDENVRKLLLAAFSGTACSKVCRDTLLAAFDPTVYEISVGELWHLDQEMRKAALDVLSYRLLDSKSIESLIVPNQVLKLKNDWINDNPWYSKTKKREHATESDQFITKQVSTQRFKKPASTERLHISCHYDAKICLTDSFKEATDRYWHVCDAVERAVDPSKLGLQGDEVNYLNSAYIQARMIEKSIQNEEFNCWVQAREQSF</sequence>
<accession>A0A1I2C6T3</accession>
<gene>
    <name evidence="2" type="ORF">SAMN04488523_1092</name>
</gene>
<reference evidence="2 3" key="1">
    <citation type="submission" date="2016-10" db="EMBL/GenBank/DDBJ databases">
        <authorList>
            <person name="de Groot N.N."/>
        </authorList>
    </citation>
    <scope>NUCLEOTIDE SEQUENCE [LARGE SCALE GENOMIC DNA]</scope>
    <source>
        <strain evidence="2 3">DSM 11443</strain>
    </source>
</reference>
<organism evidence="2 3">
    <name type="scientific">Sulfitobacter brevis</name>
    <dbReference type="NCBI Taxonomy" id="74348"/>
    <lineage>
        <taxon>Bacteria</taxon>
        <taxon>Pseudomonadati</taxon>
        <taxon>Pseudomonadota</taxon>
        <taxon>Alphaproteobacteria</taxon>
        <taxon>Rhodobacterales</taxon>
        <taxon>Roseobacteraceae</taxon>
        <taxon>Sulfitobacter</taxon>
    </lineage>
</organism>
<evidence type="ECO:0000259" key="1">
    <source>
        <dbReference type="Pfam" id="PF24720"/>
    </source>
</evidence>
<dbReference type="EMBL" id="FOMW01000009">
    <property type="protein sequence ID" value="SFE63852.1"/>
    <property type="molecule type" value="Genomic_DNA"/>
</dbReference>
<name>A0A1I2C6T3_9RHOB</name>
<dbReference type="AlphaFoldDB" id="A0A1I2C6T3"/>
<protein>
    <recommendedName>
        <fullName evidence="1">DUF7673 domain-containing protein</fullName>
    </recommendedName>
</protein>
<evidence type="ECO:0000313" key="2">
    <source>
        <dbReference type="EMBL" id="SFE63852.1"/>
    </source>
</evidence>
<feature type="domain" description="DUF7673" evidence="1">
    <location>
        <begin position="6"/>
        <end position="62"/>
    </location>
</feature>
<evidence type="ECO:0000313" key="3">
    <source>
        <dbReference type="Proteomes" id="UP000198977"/>
    </source>
</evidence>
<dbReference type="InterPro" id="IPR056090">
    <property type="entry name" value="DUF7673"/>
</dbReference>
<dbReference type="Pfam" id="PF24720">
    <property type="entry name" value="DUF7673"/>
    <property type="match status" value="1"/>
</dbReference>
<keyword evidence="3" id="KW-1185">Reference proteome</keyword>
<dbReference type="Proteomes" id="UP000198977">
    <property type="component" value="Unassembled WGS sequence"/>
</dbReference>
<proteinExistence type="predicted"/>
<dbReference type="RefSeq" id="WP_093924266.1">
    <property type="nucleotide sequence ID" value="NZ_FOMW01000009.1"/>
</dbReference>